<protein>
    <recommendedName>
        <fullName evidence="1">Glyoxalase/Bleomycin resistance-like N-terminal domain-containing protein</fullName>
    </recommendedName>
</protein>
<dbReference type="InterPro" id="IPR053863">
    <property type="entry name" value="Glyoxy/Ble-like_N"/>
</dbReference>
<dbReference type="RefSeq" id="WP_135502491.1">
    <property type="nucleotide sequence ID" value="NZ_CP181055.1"/>
</dbReference>
<evidence type="ECO:0000313" key="3">
    <source>
        <dbReference type="Proteomes" id="UP000525923"/>
    </source>
</evidence>
<dbReference type="PANTHER" id="PTHR36503">
    <property type="entry name" value="BLR2520 PROTEIN"/>
    <property type="match status" value="1"/>
</dbReference>
<dbReference type="Proteomes" id="UP000525923">
    <property type="component" value="Unassembled WGS sequence"/>
</dbReference>
<proteinExistence type="predicted"/>
<dbReference type="AlphaFoldDB" id="A0A7W8CTQ2"/>
<gene>
    <name evidence="2" type="ORF">HNQ44_002621</name>
</gene>
<dbReference type="Pfam" id="PF22677">
    <property type="entry name" value="Ble-like_N"/>
    <property type="match status" value="1"/>
</dbReference>
<sequence length="129" mass="14336">MAKECWINLPVKDLEKSKGFFKSLGFRLNERFSDSDAMAGVVIGSHNAMVMLFPEETFMSFTNNTIADTETCTEFLISISVENEDEVQELTHKAATAGGIIFAEPGERNGMYGAGFCDLDGHRWNLLVM</sequence>
<dbReference type="SUPFAM" id="SSF54593">
    <property type="entry name" value="Glyoxalase/Bleomycin resistance protein/Dihydroxybiphenyl dioxygenase"/>
    <property type="match status" value="1"/>
</dbReference>
<reference evidence="2 3" key="1">
    <citation type="submission" date="2020-08" db="EMBL/GenBank/DDBJ databases">
        <title>Genomic Encyclopedia of Type Strains, Phase IV (KMG-IV): sequencing the most valuable type-strain genomes for metagenomic binning, comparative biology and taxonomic classification.</title>
        <authorList>
            <person name="Goeker M."/>
        </authorList>
    </citation>
    <scope>NUCLEOTIDE SEQUENCE [LARGE SCALE GENOMIC DNA]</scope>
    <source>
        <strain evidence="2 3">DSM 15895</strain>
    </source>
</reference>
<evidence type="ECO:0000259" key="1">
    <source>
        <dbReference type="Pfam" id="PF22677"/>
    </source>
</evidence>
<dbReference type="OrthoDB" id="9798430at2"/>
<keyword evidence="3" id="KW-1185">Reference proteome</keyword>
<comment type="caution">
    <text evidence="2">The sequence shown here is derived from an EMBL/GenBank/DDBJ whole genome shotgun (WGS) entry which is preliminary data.</text>
</comment>
<name>A0A7W8CTQ2_9BACL</name>
<feature type="domain" description="Glyoxalase/Bleomycin resistance-like N-terminal" evidence="1">
    <location>
        <begin position="6"/>
        <end position="44"/>
    </location>
</feature>
<organism evidence="2 3">
    <name type="scientific">Planococcus koreensis</name>
    <dbReference type="NCBI Taxonomy" id="112331"/>
    <lineage>
        <taxon>Bacteria</taxon>
        <taxon>Bacillati</taxon>
        <taxon>Bacillota</taxon>
        <taxon>Bacilli</taxon>
        <taxon>Bacillales</taxon>
        <taxon>Caryophanaceae</taxon>
        <taxon>Planococcus</taxon>
    </lineage>
</organism>
<dbReference type="InterPro" id="IPR029068">
    <property type="entry name" value="Glyas_Bleomycin-R_OHBP_Dase"/>
</dbReference>
<dbReference type="Gene3D" id="3.10.180.10">
    <property type="entry name" value="2,3-Dihydroxybiphenyl 1,2-Dioxygenase, domain 1"/>
    <property type="match status" value="1"/>
</dbReference>
<evidence type="ECO:0000313" key="2">
    <source>
        <dbReference type="EMBL" id="MBB5181156.1"/>
    </source>
</evidence>
<dbReference type="PANTHER" id="PTHR36503:SF2">
    <property type="entry name" value="BLR2408 PROTEIN"/>
    <property type="match status" value="1"/>
</dbReference>
<dbReference type="EMBL" id="JACHHE010000007">
    <property type="protein sequence ID" value="MBB5181156.1"/>
    <property type="molecule type" value="Genomic_DNA"/>
</dbReference>
<accession>A0A7W8CTQ2</accession>